<feature type="compositionally biased region" description="Gly residues" evidence="1">
    <location>
        <begin position="867"/>
        <end position="877"/>
    </location>
</feature>
<comment type="caution">
    <text evidence="2">The sequence shown here is derived from an EMBL/GenBank/DDBJ whole genome shotgun (WGS) entry which is preliminary data.</text>
</comment>
<feature type="region of interest" description="Disordered" evidence="1">
    <location>
        <begin position="846"/>
        <end position="891"/>
    </location>
</feature>
<feature type="compositionally biased region" description="Low complexity" evidence="1">
    <location>
        <begin position="425"/>
        <end position="439"/>
    </location>
</feature>
<feature type="region of interest" description="Disordered" evidence="1">
    <location>
        <begin position="219"/>
        <end position="304"/>
    </location>
</feature>
<dbReference type="OrthoDB" id="7690434at2759"/>
<reference evidence="2" key="1">
    <citation type="submission" date="2020-11" db="EMBL/GenBank/DDBJ databases">
        <authorList>
            <consortium name="DOE Joint Genome Institute"/>
            <person name="Ahrendt S."/>
            <person name="Riley R."/>
            <person name="Andreopoulos W."/>
            <person name="Labutti K."/>
            <person name="Pangilinan J."/>
            <person name="Ruiz-Duenas F.J."/>
            <person name="Barrasa J.M."/>
            <person name="Sanchez-Garcia M."/>
            <person name="Camarero S."/>
            <person name="Miyauchi S."/>
            <person name="Serrano A."/>
            <person name="Linde D."/>
            <person name="Babiker R."/>
            <person name="Drula E."/>
            <person name="Ayuso-Fernandez I."/>
            <person name="Pacheco R."/>
            <person name="Padilla G."/>
            <person name="Ferreira P."/>
            <person name="Barriuso J."/>
            <person name="Kellner H."/>
            <person name="Castanera R."/>
            <person name="Alfaro M."/>
            <person name="Ramirez L."/>
            <person name="Pisabarro A.G."/>
            <person name="Kuo A."/>
            <person name="Tritt A."/>
            <person name="Lipzen A."/>
            <person name="He G."/>
            <person name="Yan M."/>
            <person name="Ng V."/>
            <person name="Cullen D."/>
            <person name="Martin F."/>
            <person name="Rosso M.-N."/>
            <person name="Henrissat B."/>
            <person name="Hibbett D."/>
            <person name="Martinez A.T."/>
            <person name="Grigoriev I.V."/>
        </authorList>
    </citation>
    <scope>NUCLEOTIDE SEQUENCE</scope>
    <source>
        <strain evidence="2">AH 40177</strain>
    </source>
</reference>
<feature type="compositionally biased region" description="Polar residues" evidence="1">
    <location>
        <begin position="401"/>
        <end position="424"/>
    </location>
</feature>
<dbReference type="AlphaFoldDB" id="A0A9P5Q488"/>
<dbReference type="Proteomes" id="UP000772434">
    <property type="component" value="Unassembled WGS sequence"/>
</dbReference>
<feature type="compositionally biased region" description="Low complexity" evidence="1">
    <location>
        <begin position="597"/>
        <end position="607"/>
    </location>
</feature>
<feature type="compositionally biased region" description="Basic and acidic residues" evidence="1">
    <location>
        <begin position="531"/>
        <end position="541"/>
    </location>
</feature>
<feature type="region of interest" description="Disordered" evidence="1">
    <location>
        <begin position="1022"/>
        <end position="1050"/>
    </location>
</feature>
<evidence type="ECO:0000256" key="1">
    <source>
        <dbReference type="SAM" id="MobiDB-lite"/>
    </source>
</evidence>
<feature type="region of interest" description="Disordered" evidence="1">
    <location>
        <begin position="391"/>
        <end position="607"/>
    </location>
</feature>
<name>A0A9P5Q488_9AGAR</name>
<dbReference type="EMBL" id="JADNRY010000015">
    <property type="protein sequence ID" value="KAF9073940.1"/>
    <property type="molecule type" value="Genomic_DNA"/>
</dbReference>
<feature type="compositionally biased region" description="Low complexity" evidence="1">
    <location>
        <begin position="557"/>
        <end position="574"/>
    </location>
</feature>
<keyword evidence="3" id="KW-1185">Reference proteome</keyword>
<sequence>MAVPDATTPVEFGALAIVVDSSVALALNWHTVMSKYLSQFVKRLMELNPGNPYRVAWVTYGPSDCSLPCKRYFVDFQTLSPLFKNMEELGLGSTSGGVSGMAALDGLVAAIELFDILASKSKMPRKLPSHILHITASVPNNAQHPMANNSPALDQVTWETLPTEISKRAILLSSIVLNPKNTKISDLHSSPALNTASTSWLGVQTPHIAYVALLSAPPKGIKRPADQMPTLEQPPEKRHQSSAVSPPRPQNTNIPNTNTTPPTSLPPTVNNQPLQPPAAQKPTQPVGVPNAGGPPHNSYPLPLPNSTEKFPWPVGIPPLTPGELIQRFKLSEEARKRGEAALAAAVQGGDPLKIETIKQEIAKVEPMWNRLRAVTTGYVNALKRSGVPMHNSNILGAPGQIQPSASTSTTGGDSNASNNSDLQASQSQPHPNPSSSKPNLTTSDTHSVPGGLSTGSPAIASMKTSPRPSPKLKPSPKTNPNAAKPSPKPKPSPAKSVPASAAAAPGVGPGNSSGGIPMQSMSPEVAAQMQKLERQHPRDMARGQTSPSLGVTTVGGAPPQHALNQNAQNNNPQQDTVGIPGSNFPPGPPIGLGGGNPNPNLPNQPGISAVSTIPNTGAPNGPAWTGTLFLPGDGPRKDLRLSVLALSANHTECRAHTWPSEMTLTTTRDPVVSLPEFQMWAKKTRPVVCTFKAHARPNVPQMNSANEQLFSMLLNMIGSSKTYFVSSWTLPSGAQTNNVLFAFAPPHGLIGTFFPVTGIQEMPRSVSGAPGALPAGMPGGMPGGMARPAPVGVPPLNPTNVLTIIQMMPLKPEAKARLMQLPPDMQVEAVKSFLIQKKVAMAAGASGQGAGQGQGPGQGQGQPQLQGGMGLGGGPGQLGMPPGQKPGPGGGMNIPVAAAAAMAARMQQSGMTLPLGMQGLAGMGMQGMNMGRGGGQPGQPDGNQINPQHMAALLGAMRGNMGGMGGMNINNMGGMGGGNNNNHGGMPGNMGNMNMQNSGMGNMNGMGPGSMTLQQQMAQMQQMQQNRAGFGGGGGGGPGGGGPGAAGSNLSMDMLQSFMHRTGDGPGAGQGGG</sequence>
<feature type="compositionally biased region" description="Gly residues" evidence="1">
    <location>
        <begin position="846"/>
        <end position="860"/>
    </location>
</feature>
<proteinExistence type="predicted"/>
<protein>
    <recommendedName>
        <fullName evidence="4">Mediator of RNA polymerase II transcription subunit 25</fullName>
    </recommendedName>
</protein>
<evidence type="ECO:0008006" key="4">
    <source>
        <dbReference type="Google" id="ProtNLM"/>
    </source>
</evidence>
<accession>A0A9P5Q488</accession>
<evidence type="ECO:0000313" key="2">
    <source>
        <dbReference type="EMBL" id="KAF9073940.1"/>
    </source>
</evidence>
<evidence type="ECO:0000313" key="3">
    <source>
        <dbReference type="Proteomes" id="UP000772434"/>
    </source>
</evidence>
<feature type="compositionally biased region" description="Low complexity" evidence="1">
    <location>
        <begin position="475"/>
        <end position="485"/>
    </location>
</feature>
<gene>
    <name evidence="2" type="ORF">BDP27DRAFT_1317715</name>
</gene>
<organism evidence="2 3">
    <name type="scientific">Rhodocollybia butyracea</name>
    <dbReference type="NCBI Taxonomy" id="206335"/>
    <lineage>
        <taxon>Eukaryota</taxon>
        <taxon>Fungi</taxon>
        <taxon>Dikarya</taxon>
        <taxon>Basidiomycota</taxon>
        <taxon>Agaricomycotina</taxon>
        <taxon>Agaricomycetes</taxon>
        <taxon>Agaricomycetidae</taxon>
        <taxon>Agaricales</taxon>
        <taxon>Marasmiineae</taxon>
        <taxon>Omphalotaceae</taxon>
        <taxon>Rhodocollybia</taxon>
    </lineage>
</organism>
<feature type="compositionally biased region" description="Gly residues" evidence="1">
    <location>
        <begin position="1029"/>
        <end position="1045"/>
    </location>
</feature>
<feature type="compositionally biased region" description="Low complexity" evidence="1">
    <location>
        <begin position="250"/>
        <end position="271"/>
    </location>
</feature>
<feature type="compositionally biased region" description="Low complexity" evidence="1">
    <location>
        <begin position="493"/>
        <end position="506"/>
    </location>
</feature>